<evidence type="ECO:0000256" key="1">
    <source>
        <dbReference type="SAM" id="MobiDB-lite"/>
    </source>
</evidence>
<reference evidence="2" key="1">
    <citation type="submission" date="2021-02" db="EMBL/GenBank/DDBJ databases">
        <authorList>
            <person name="Dougan E. K."/>
            <person name="Rhodes N."/>
            <person name="Thang M."/>
            <person name="Chan C."/>
        </authorList>
    </citation>
    <scope>NUCLEOTIDE SEQUENCE</scope>
</reference>
<feature type="compositionally biased region" description="Low complexity" evidence="1">
    <location>
        <begin position="1178"/>
        <end position="1188"/>
    </location>
</feature>
<keyword evidence="3" id="KW-1185">Reference proteome</keyword>
<protein>
    <submittedName>
        <fullName evidence="2">Uncharacterized protein</fullName>
    </submittedName>
</protein>
<feature type="compositionally biased region" description="Acidic residues" evidence="1">
    <location>
        <begin position="1189"/>
        <end position="1206"/>
    </location>
</feature>
<name>A0A812MFW6_SYMPI</name>
<proteinExistence type="predicted"/>
<accession>A0A812MFW6</accession>
<organism evidence="2 3">
    <name type="scientific">Symbiodinium pilosum</name>
    <name type="common">Dinoflagellate</name>
    <dbReference type="NCBI Taxonomy" id="2952"/>
    <lineage>
        <taxon>Eukaryota</taxon>
        <taxon>Sar</taxon>
        <taxon>Alveolata</taxon>
        <taxon>Dinophyceae</taxon>
        <taxon>Suessiales</taxon>
        <taxon>Symbiodiniaceae</taxon>
        <taxon>Symbiodinium</taxon>
    </lineage>
</organism>
<evidence type="ECO:0000313" key="3">
    <source>
        <dbReference type="Proteomes" id="UP000649617"/>
    </source>
</evidence>
<dbReference type="Proteomes" id="UP000649617">
    <property type="component" value="Unassembled WGS sequence"/>
</dbReference>
<feature type="compositionally biased region" description="Basic residues" evidence="1">
    <location>
        <begin position="1163"/>
        <end position="1177"/>
    </location>
</feature>
<feature type="compositionally biased region" description="Low complexity" evidence="1">
    <location>
        <begin position="1207"/>
        <end position="1224"/>
    </location>
</feature>
<feature type="region of interest" description="Disordered" evidence="1">
    <location>
        <begin position="1138"/>
        <end position="1224"/>
    </location>
</feature>
<dbReference type="AlphaFoldDB" id="A0A812MFW6"/>
<feature type="region of interest" description="Disordered" evidence="1">
    <location>
        <begin position="948"/>
        <end position="1010"/>
    </location>
</feature>
<dbReference type="OrthoDB" id="421073at2759"/>
<dbReference type="EMBL" id="CAJNIZ010008443">
    <property type="protein sequence ID" value="CAE7267436.1"/>
    <property type="molecule type" value="Genomic_DNA"/>
</dbReference>
<sequence>MLVDDDDDDDDDEGGALGGAVVAREAAEAVGASFFMPHALTVAGLQHVVNNLCAEVHQGLNHWSAFHAELKALESLLRVQERRQRFVWTCLHGTQLEAQTFRFDKFQGSLYETRWHEVLGFLRHLKPLLPVLSRAWDSAKYIRGVNLEGFARPVQARAEQAQNEQQGLAAFDPEKITRALQSPLFHCYVSMALGLEQVPEALASAAEGCPCHRAMFKHVSDHIRQKILEKRFRPGITVCPMAGKLLPELVAGELESVFERICALQESELTLMPLHGLRPLTSDEWNLLVSDFRAGKSKMLLLLRMKTGYLQKVPWAFSGLAHTDENVAREMAMKILQQWEMDPRPQAHHRLTARLMGQENFIGPLRSFKDGASLDSLCLEFQQQVACWRLVPIVETTIEAKHARVSLAKRRHHLGPVRISLANRLPLLTRWVQRGHVDSVELVRLFSKSRSLKKIPGLLDIADHPDLDAAQFRKGPASMRVLLGKLIYRCNIRDMYHSYEVAGKANERSKRAAAKAQAKLIPSNSSALTYDRVVLCAMQQHMLQNHEASATTCYYSAPRQCMQLQSVEAVLEEPSTKRQRVDALPDDADSGLAPDVGMWVPDTQPVTFQILLKNPGDKKVIRPAVGVGGRLAKGAVVAVHKGICCQDACLSDSIVVAGSASASDVSGQFLLSNLAGTIEELQASMKAWKSQKLVWTLNAEDVGFELDEVDSLLQGMVAAGAFEGNTEGLGFSALPAQRPLLESLQRLGLVLCAGEQDLRWRLSEVGTRALSSCCRLSAPVNVFHVPDNLKIADATVYEVIMLLQANGWVWQAWVPVSKRTRRMALQGRTFDDYARGKQKIWYSGEVPSLPYLRVLWDAEKIFDLGLPAIPHGREDACYKALLRGEVDEELARGAILPPDVDAIPDRESDDDAVLRALEQLENDPEPDEDLPDIERELVEAFELLENGATSAEEEQPASPARPAGPEIGDLGDRRVDEVPPAEPVAVHRGPRDGVANPRPKRAAAPAGEGPQLEGGFFGIFRITAKKAGTVGGGAHGGYQATCLFHKKNDKTGCKRFLSCESSNESDRQMTLRRLMWWCTLAQQHSTQRNHLSVPLPTETCPPLAVLEAQCSLIERPEPASIKTDVEIAAAAARHAAAKARPKQSAARPASASAKAAREAVAKSKAKAKGKSKAKSQPKAKASASADADPGSDEAASDPPTSEEADSDSASSSSSSSGSSSSSSS</sequence>
<feature type="compositionally biased region" description="Low complexity" evidence="1">
    <location>
        <begin position="1142"/>
        <end position="1154"/>
    </location>
</feature>
<gene>
    <name evidence="2" type="ORF">SPIL2461_LOCUS5807</name>
</gene>
<comment type="caution">
    <text evidence="2">The sequence shown here is derived from an EMBL/GenBank/DDBJ whole genome shotgun (WGS) entry which is preliminary data.</text>
</comment>
<evidence type="ECO:0000313" key="2">
    <source>
        <dbReference type="EMBL" id="CAE7267436.1"/>
    </source>
</evidence>